<dbReference type="InterPro" id="IPR042095">
    <property type="entry name" value="SUMF_sf"/>
</dbReference>
<sequence length="273" mass="30322">MLIKPLKIIREHAPGQYVIEHPLAVNQRDGSILVYVPEGEFEMGDDQDSGGGVGSGCPKHRVYLSDFWIGVYPVTNVQYLRFVEATGHRAPDRTDRGDPIWVGRSFPAAKADHPVVGISWDDAQAYAKWAGCELPTEAQWEKAARGREGLIYPWGRDWDANKCRHLQNKGGETTCQAYDHPGGVSSYGTYNQSGNIWEWCADWREDGYYGNSPERDPTGPETGSVRVIRGGSFEHLDELDFRGATRFGQCQSDGRVFSLGFRIAKSASLSCSS</sequence>
<dbReference type="InterPro" id="IPR005532">
    <property type="entry name" value="SUMF_dom"/>
</dbReference>
<dbReference type="Pfam" id="PF03781">
    <property type="entry name" value="FGE-sulfatase"/>
    <property type="match status" value="1"/>
</dbReference>
<keyword evidence="3" id="KW-1185">Reference proteome</keyword>
<evidence type="ECO:0000313" key="3">
    <source>
        <dbReference type="Proteomes" id="UP000232638"/>
    </source>
</evidence>
<dbReference type="GO" id="GO:0120147">
    <property type="term" value="F:formylglycine-generating oxidase activity"/>
    <property type="evidence" value="ECO:0007669"/>
    <property type="project" value="TreeGrafter"/>
</dbReference>
<dbReference type="AlphaFoldDB" id="A0A2K8U808"/>
<dbReference type="RefSeq" id="WP_100919445.1">
    <property type="nucleotide sequence ID" value="NZ_CP020370.1"/>
</dbReference>
<dbReference type="Gene3D" id="3.90.1580.10">
    <property type="entry name" value="paralog of FGE (formylglycine-generating enzyme)"/>
    <property type="match status" value="1"/>
</dbReference>
<dbReference type="Proteomes" id="UP000232638">
    <property type="component" value="Chromosome"/>
</dbReference>
<dbReference type="PANTHER" id="PTHR23150">
    <property type="entry name" value="SULFATASE MODIFYING FACTOR 1, 2"/>
    <property type="match status" value="1"/>
</dbReference>
<dbReference type="EMBL" id="CP020370">
    <property type="protein sequence ID" value="AUB81685.1"/>
    <property type="molecule type" value="Genomic_DNA"/>
</dbReference>
<organism evidence="2 3">
    <name type="scientific">Candidatus Thiodictyon syntrophicum</name>
    <dbReference type="NCBI Taxonomy" id="1166950"/>
    <lineage>
        <taxon>Bacteria</taxon>
        <taxon>Pseudomonadati</taxon>
        <taxon>Pseudomonadota</taxon>
        <taxon>Gammaproteobacteria</taxon>
        <taxon>Chromatiales</taxon>
        <taxon>Chromatiaceae</taxon>
        <taxon>Thiodictyon</taxon>
    </lineage>
</organism>
<feature type="domain" description="Sulfatase-modifying factor enzyme-like" evidence="1">
    <location>
        <begin position="33"/>
        <end position="265"/>
    </location>
</feature>
<name>A0A2K8U808_9GAMM</name>
<gene>
    <name evidence="2" type="ORF">THSYN_12410</name>
</gene>
<accession>A0A2K8U808</accession>
<dbReference type="InterPro" id="IPR016187">
    <property type="entry name" value="CTDL_fold"/>
</dbReference>
<reference evidence="2 3" key="1">
    <citation type="submission" date="2017-03" db="EMBL/GenBank/DDBJ databases">
        <title>Complete genome sequence of Candidatus 'Thiodictyon syntrophicum' sp. nov. strain Cad16T, a photolithoautotroph purple sulfur bacterium isolated from an alpine meromictic lake.</title>
        <authorList>
            <person name="Luedin S.M."/>
            <person name="Pothier J.F."/>
            <person name="Danza F."/>
            <person name="Storelli N."/>
            <person name="Wittwer M."/>
            <person name="Tonolla M."/>
        </authorList>
    </citation>
    <scope>NUCLEOTIDE SEQUENCE [LARGE SCALE GENOMIC DNA]</scope>
    <source>
        <strain evidence="2 3">Cad16T</strain>
    </source>
</reference>
<evidence type="ECO:0000259" key="1">
    <source>
        <dbReference type="Pfam" id="PF03781"/>
    </source>
</evidence>
<evidence type="ECO:0000313" key="2">
    <source>
        <dbReference type="EMBL" id="AUB81685.1"/>
    </source>
</evidence>
<proteinExistence type="predicted"/>
<dbReference type="OrthoDB" id="9768004at2"/>
<protein>
    <recommendedName>
        <fullName evidence="1">Sulfatase-modifying factor enzyme-like domain-containing protein</fullName>
    </recommendedName>
</protein>
<dbReference type="PANTHER" id="PTHR23150:SF19">
    <property type="entry name" value="FORMYLGLYCINE-GENERATING ENZYME"/>
    <property type="match status" value="1"/>
</dbReference>
<dbReference type="SUPFAM" id="SSF56436">
    <property type="entry name" value="C-type lectin-like"/>
    <property type="match status" value="1"/>
</dbReference>
<dbReference type="KEGG" id="tsy:THSYN_12410"/>
<dbReference type="InterPro" id="IPR051043">
    <property type="entry name" value="Sulfatase_Mod_Factor_Kinase"/>
</dbReference>